<dbReference type="Pfam" id="PF03403">
    <property type="entry name" value="PAF-AH_p_II"/>
    <property type="match status" value="1"/>
</dbReference>
<dbReference type="EMBL" id="AP024423">
    <property type="protein sequence ID" value="BCR92913.1"/>
    <property type="molecule type" value="Genomic_DNA"/>
</dbReference>
<keyword evidence="2" id="KW-1185">Reference proteome</keyword>
<accession>A0A7R7ZSH9</accession>
<dbReference type="GeneID" id="66987262"/>
<organism evidence="1 2">
    <name type="scientific">Aspergillus chevalieri</name>
    <name type="common">Eurotium chevalieri</name>
    <dbReference type="NCBI Taxonomy" id="182096"/>
    <lineage>
        <taxon>Eukaryota</taxon>
        <taxon>Fungi</taxon>
        <taxon>Dikarya</taxon>
        <taxon>Ascomycota</taxon>
        <taxon>Pezizomycotina</taxon>
        <taxon>Eurotiomycetes</taxon>
        <taxon>Eurotiomycetidae</taxon>
        <taxon>Eurotiales</taxon>
        <taxon>Aspergillaceae</taxon>
        <taxon>Aspergillus</taxon>
        <taxon>Aspergillus subgen. Aspergillus</taxon>
    </lineage>
</organism>
<protein>
    <recommendedName>
        <fullName evidence="3">1-alkyl-2-acetylglycerophosphocholine esterase</fullName>
    </recommendedName>
</protein>
<sequence>MMLLVEFPDGRILACKANMSNIPLAMDTPVRDVIFTLNKLTSSTNSIIPASYPGKLQLDRVALIGHSLGGATAAQAMLNDTRFAGGLNFDGSLHGSVMQQGLDRLFIGFGQTDVAGPGYETWNETWPHLRDFGMQLQLKDSLYLTFSDLPIRFCAIG</sequence>
<dbReference type="AlphaFoldDB" id="A0A7R7ZSH9"/>
<name>A0A7R7ZSH9_ASPCH</name>
<dbReference type="KEGG" id="ache:ACHE_80813S"/>
<dbReference type="RefSeq" id="XP_043141426.1">
    <property type="nucleotide sequence ID" value="XM_043284225.1"/>
</dbReference>
<dbReference type="Proteomes" id="UP000637239">
    <property type="component" value="Chromosome 8"/>
</dbReference>
<evidence type="ECO:0000313" key="2">
    <source>
        <dbReference type="Proteomes" id="UP000637239"/>
    </source>
</evidence>
<reference evidence="1" key="2">
    <citation type="submission" date="2021-02" db="EMBL/GenBank/DDBJ databases">
        <title>Aspergillus chevalieri M1 genome sequence.</title>
        <authorList>
            <person name="Kadooka C."/>
            <person name="Mori K."/>
            <person name="Futagami T."/>
        </authorList>
    </citation>
    <scope>NUCLEOTIDE SEQUENCE</scope>
    <source>
        <strain evidence="1">M1</strain>
    </source>
</reference>
<evidence type="ECO:0008006" key="3">
    <source>
        <dbReference type="Google" id="ProtNLM"/>
    </source>
</evidence>
<gene>
    <name evidence="1" type="ORF">ACHE_80813S</name>
</gene>
<dbReference type="Gene3D" id="3.40.50.1820">
    <property type="entry name" value="alpha/beta hydrolase"/>
    <property type="match status" value="1"/>
</dbReference>
<dbReference type="InterPro" id="IPR029058">
    <property type="entry name" value="AB_hydrolase_fold"/>
</dbReference>
<proteinExistence type="predicted"/>
<dbReference type="SUPFAM" id="SSF53474">
    <property type="entry name" value="alpha/beta-Hydrolases"/>
    <property type="match status" value="1"/>
</dbReference>
<evidence type="ECO:0000313" key="1">
    <source>
        <dbReference type="EMBL" id="BCR92913.1"/>
    </source>
</evidence>
<reference evidence="1" key="1">
    <citation type="submission" date="2021-01" db="EMBL/GenBank/DDBJ databases">
        <authorList>
            <consortium name="Aspergillus chevalieri M1 genome sequencing consortium"/>
            <person name="Kazuki M."/>
            <person name="Futagami T."/>
        </authorList>
    </citation>
    <scope>NUCLEOTIDE SEQUENCE</scope>
    <source>
        <strain evidence="1">M1</strain>
    </source>
</reference>